<comment type="function">
    <text evidence="5">Catalyzes the formation of 2'O-methylated cytidine (Cm32) or 2'O-methylated uridine (Um32) at position 32 in tRNA.</text>
</comment>
<feature type="domain" description="tRNA/rRNA methyltransferase SpoU type" evidence="6">
    <location>
        <begin position="7"/>
        <end position="153"/>
    </location>
</feature>
<evidence type="ECO:0000256" key="5">
    <source>
        <dbReference type="RuleBase" id="RU362024"/>
    </source>
</evidence>
<dbReference type="InterPro" id="IPR001537">
    <property type="entry name" value="SpoU_MeTrfase"/>
</dbReference>
<keyword evidence="8" id="KW-1185">Reference proteome</keyword>
<keyword evidence="5" id="KW-0963">Cytoplasm</keyword>
<evidence type="ECO:0000313" key="7">
    <source>
        <dbReference type="EMBL" id="PYE48982.1"/>
    </source>
</evidence>
<dbReference type="GO" id="GO:0160206">
    <property type="term" value="F:tRNA (cytidine(32)/uridine(32)-2'-O)-methyltransferase activity"/>
    <property type="evidence" value="ECO:0007669"/>
    <property type="project" value="UniProtKB-EC"/>
</dbReference>
<dbReference type="CDD" id="cd18093">
    <property type="entry name" value="SpoU-like_TrmJ"/>
    <property type="match status" value="1"/>
</dbReference>
<keyword evidence="3 7" id="KW-0808">Transferase</keyword>
<dbReference type="GO" id="GO:0106339">
    <property type="term" value="F:tRNA (cytidine(32)-2'-O)-methyltransferase activity"/>
    <property type="evidence" value="ECO:0007669"/>
    <property type="project" value="RHEA"/>
</dbReference>
<dbReference type="PIRSF" id="PIRSF004808">
    <property type="entry name" value="LasT"/>
    <property type="match status" value="1"/>
</dbReference>
<evidence type="ECO:0000256" key="4">
    <source>
        <dbReference type="ARBA" id="ARBA00022691"/>
    </source>
</evidence>
<dbReference type="EMBL" id="QJSX01000026">
    <property type="protein sequence ID" value="PYE48982.1"/>
    <property type="molecule type" value="Genomic_DNA"/>
</dbReference>
<dbReference type="Gene3D" id="3.40.1280.10">
    <property type="match status" value="1"/>
</dbReference>
<dbReference type="EC" id="2.1.1.200" evidence="5"/>
<proteinExistence type="inferred from homology"/>
<dbReference type="Gene3D" id="1.10.8.590">
    <property type="match status" value="1"/>
</dbReference>
<comment type="subcellular location">
    <subcellularLocation>
        <location evidence="5">Cytoplasm</location>
    </subcellularLocation>
</comment>
<dbReference type="GO" id="GO:0002128">
    <property type="term" value="P:tRNA nucleoside ribose methylation"/>
    <property type="evidence" value="ECO:0007669"/>
    <property type="project" value="TreeGrafter"/>
</dbReference>
<comment type="subunit">
    <text evidence="5">Homodimer.</text>
</comment>
<protein>
    <recommendedName>
        <fullName evidence="5">tRNA (cytidine/uridine-2'-O-)-methyltransferase TrmJ</fullName>
        <ecNumber evidence="5">2.1.1.200</ecNumber>
    </recommendedName>
    <alternativeName>
        <fullName evidence="5">tRNA (cytidine(32)/uridine(32)-2'-O)-methyltransferase</fullName>
    </alternativeName>
    <alternativeName>
        <fullName evidence="5">tRNA Cm32/Um32 methyltransferase</fullName>
    </alternativeName>
</protein>
<dbReference type="RefSeq" id="WP_170131210.1">
    <property type="nucleotide sequence ID" value="NZ_QJSX01000026.1"/>
</dbReference>
<dbReference type="NCBIfam" id="TIGR00050">
    <property type="entry name" value="rRNA_methyl_1"/>
    <property type="match status" value="1"/>
</dbReference>
<keyword evidence="5" id="KW-0819">tRNA processing</keyword>
<evidence type="ECO:0000256" key="3">
    <source>
        <dbReference type="ARBA" id="ARBA00022679"/>
    </source>
</evidence>
<sequence length="236" mass="26193">MRLVTSLAVILVSPKSPGNIGSSARAMLNMNVRELRLVAPRCNPLDEEARKMAVHAEPLLHEARTYPTLSEAIADRDFCVATTARERKNLPIPRLPSQVRPSVEASASPALVFGPEESGLTSEDVALCQASVRIPTGDYASLNLAQAVLLLCYEFAQAREEAPPTFKAAPRAAMDGMYDHLLQFMLNIGYTDEARAPQIMRNWRTLLDRAKPSEREVQFLRGLWQQGLWAANREKP</sequence>
<dbReference type="InterPro" id="IPR004384">
    <property type="entry name" value="RNA_MeTrfase_TrmJ/LasT"/>
</dbReference>
<name>A0A318S0N4_9DEIO</name>
<dbReference type="InterPro" id="IPR029028">
    <property type="entry name" value="Alpha/beta_knot_MTases"/>
</dbReference>
<comment type="similarity">
    <text evidence="1">Belongs to the class IV-like SAM-binding methyltransferase superfamily. RNA methyltransferase TrmH family.</text>
</comment>
<reference evidence="7 8" key="1">
    <citation type="submission" date="2018-06" db="EMBL/GenBank/DDBJ databases">
        <title>Genomic Encyclopedia of Type Strains, Phase IV (KMG-IV): sequencing the most valuable type-strain genomes for metagenomic binning, comparative biology and taxonomic classification.</title>
        <authorList>
            <person name="Goeker M."/>
        </authorList>
    </citation>
    <scope>NUCLEOTIDE SEQUENCE [LARGE SCALE GENOMIC DNA]</scope>
    <source>
        <strain evidence="7 8">DSM 18048</strain>
    </source>
</reference>
<comment type="catalytic activity">
    <reaction evidence="5">
        <text>cytidine(32) in tRNA + S-adenosyl-L-methionine = 2'-O-methylcytidine(32) in tRNA + S-adenosyl-L-homocysteine + H(+)</text>
        <dbReference type="Rhea" id="RHEA:42932"/>
        <dbReference type="Rhea" id="RHEA-COMP:10288"/>
        <dbReference type="Rhea" id="RHEA-COMP:10289"/>
        <dbReference type="ChEBI" id="CHEBI:15378"/>
        <dbReference type="ChEBI" id="CHEBI:57856"/>
        <dbReference type="ChEBI" id="CHEBI:59789"/>
        <dbReference type="ChEBI" id="CHEBI:74495"/>
        <dbReference type="ChEBI" id="CHEBI:82748"/>
        <dbReference type="EC" id="2.1.1.200"/>
    </reaction>
</comment>
<comment type="catalytic activity">
    <reaction evidence="5">
        <text>uridine(32) in tRNA + S-adenosyl-L-methionine = 2'-O-methyluridine(32) in tRNA + S-adenosyl-L-homocysteine + H(+)</text>
        <dbReference type="Rhea" id="RHEA:42936"/>
        <dbReference type="Rhea" id="RHEA-COMP:10107"/>
        <dbReference type="Rhea" id="RHEA-COMP:10290"/>
        <dbReference type="ChEBI" id="CHEBI:15378"/>
        <dbReference type="ChEBI" id="CHEBI:57856"/>
        <dbReference type="ChEBI" id="CHEBI:59789"/>
        <dbReference type="ChEBI" id="CHEBI:65315"/>
        <dbReference type="ChEBI" id="CHEBI:74478"/>
        <dbReference type="EC" id="2.1.1.200"/>
    </reaction>
</comment>
<dbReference type="AlphaFoldDB" id="A0A318S0N4"/>
<keyword evidence="4 5" id="KW-0949">S-adenosyl-L-methionine</keyword>
<evidence type="ECO:0000256" key="1">
    <source>
        <dbReference type="ARBA" id="ARBA00007228"/>
    </source>
</evidence>
<dbReference type="SUPFAM" id="SSF75217">
    <property type="entry name" value="alpha/beta knot"/>
    <property type="match status" value="1"/>
</dbReference>
<evidence type="ECO:0000259" key="6">
    <source>
        <dbReference type="Pfam" id="PF00588"/>
    </source>
</evidence>
<dbReference type="Proteomes" id="UP000248326">
    <property type="component" value="Unassembled WGS sequence"/>
</dbReference>
<dbReference type="PANTHER" id="PTHR42786">
    <property type="entry name" value="TRNA/RRNA METHYLTRANSFERASE"/>
    <property type="match status" value="1"/>
</dbReference>
<gene>
    <name evidence="5" type="primary">trmJ</name>
    <name evidence="7" type="ORF">DES52_12648</name>
</gene>
<evidence type="ECO:0000256" key="2">
    <source>
        <dbReference type="ARBA" id="ARBA00022603"/>
    </source>
</evidence>
<dbReference type="PANTHER" id="PTHR42786:SF2">
    <property type="entry name" value="TRNA (CYTIDINE_URIDINE-2'-O-)-METHYLTRANSFERASE TRMJ"/>
    <property type="match status" value="1"/>
</dbReference>
<dbReference type="GO" id="GO:0003723">
    <property type="term" value="F:RNA binding"/>
    <property type="evidence" value="ECO:0007669"/>
    <property type="project" value="InterPro"/>
</dbReference>
<dbReference type="InterPro" id="IPR029026">
    <property type="entry name" value="tRNA_m1G_MTases_N"/>
</dbReference>
<comment type="caution">
    <text evidence="7">The sequence shown here is derived from an EMBL/GenBank/DDBJ whole genome shotgun (WGS) entry which is preliminary data.</text>
</comment>
<dbReference type="GO" id="GO:0005829">
    <property type="term" value="C:cytosol"/>
    <property type="evidence" value="ECO:0007669"/>
    <property type="project" value="TreeGrafter"/>
</dbReference>
<accession>A0A318S0N4</accession>
<dbReference type="Pfam" id="PF00588">
    <property type="entry name" value="SpoU_methylase"/>
    <property type="match status" value="1"/>
</dbReference>
<keyword evidence="2 5" id="KW-0489">Methyltransferase</keyword>
<evidence type="ECO:0000313" key="8">
    <source>
        <dbReference type="Proteomes" id="UP000248326"/>
    </source>
</evidence>
<organism evidence="7 8">
    <name type="scientific">Deinococcus yavapaiensis KR-236</name>
    <dbReference type="NCBI Taxonomy" id="694435"/>
    <lineage>
        <taxon>Bacteria</taxon>
        <taxon>Thermotogati</taxon>
        <taxon>Deinococcota</taxon>
        <taxon>Deinococci</taxon>
        <taxon>Deinococcales</taxon>
        <taxon>Deinococcaceae</taxon>
        <taxon>Deinococcus</taxon>
    </lineage>
</organism>